<accession>A0A7R9AME1</accession>
<evidence type="ECO:0000313" key="1">
    <source>
        <dbReference type="EMBL" id="CAD7256930.1"/>
    </source>
</evidence>
<gene>
    <name evidence="1" type="ORF">TSIB3V08_LOCUS1205</name>
</gene>
<sequence>MRVSFLGPFGQKFSGLKGYFSCQTPQPTPREQRTAGSPRIHGYQDLEKTSSVSFATIRTDLHLVVIADASIKGTNQGDAAKVDCSDTTLVFIITASYYPSGLYALSTNYATGLGIRKVELEEVNPHLRGGRVENYLGKIPPVHPAEIRTSISPSSAVELNTTSALANYATEAGCPTKVLA</sequence>
<protein>
    <submittedName>
        <fullName evidence="1">Uncharacterized protein</fullName>
    </submittedName>
</protein>
<name>A0A7R9AME1_TIMSH</name>
<organism evidence="1">
    <name type="scientific">Timema shepardi</name>
    <name type="common">Walking stick</name>
    <dbReference type="NCBI Taxonomy" id="629360"/>
    <lineage>
        <taxon>Eukaryota</taxon>
        <taxon>Metazoa</taxon>
        <taxon>Ecdysozoa</taxon>
        <taxon>Arthropoda</taxon>
        <taxon>Hexapoda</taxon>
        <taxon>Insecta</taxon>
        <taxon>Pterygota</taxon>
        <taxon>Neoptera</taxon>
        <taxon>Polyneoptera</taxon>
        <taxon>Phasmatodea</taxon>
        <taxon>Timematodea</taxon>
        <taxon>Timematoidea</taxon>
        <taxon>Timematidae</taxon>
        <taxon>Timema</taxon>
    </lineage>
</organism>
<dbReference type="AlphaFoldDB" id="A0A7R9AME1"/>
<proteinExistence type="predicted"/>
<reference evidence="1" key="1">
    <citation type="submission" date="2020-11" db="EMBL/GenBank/DDBJ databases">
        <authorList>
            <person name="Tran Van P."/>
        </authorList>
    </citation>
    <scope>NUCLEOTIDE SEQUENCE</scope>
</reference>
<dbReference type="EMBL" id="OC000328">
    <property type="protein sequence ID" value="CAD7256930.1"/>
    <property type="molecule type" value="Genomic_DNA"/>
</dbReference>